<dbReference type="PANTHER" id="PTHR30250">
    <property type="entry name" value="PST FAMILY PREDICTED COLANIC ACID TRANSPORTER"/>
    <property type="match status" value="1"/>
</dbReference>
<organism evidence="7">
    <name type="scientific">Limosilactobacillus reuteri</name>
    <name type="common">Lactobacillus reuteri</name>
    <dbReference type="NCBI Taxonomy" id="1598"/>
    <lineage>
        <taxon>Bacteria</taxon>
        <taxon>Bacillati</taxon>
        <taxon>Bacillota</taxon>
        <taxon>Bacilli</taxon>
        <taxon>Lactobacillales</taxon>
        <taxon>Lactobacillaceae</taxon>
        <taxon>Limosilactobacillus</taxon>
    </lineage>
</organism>
<feature type="transmembrane region" description="Helical" evidence="6">
    <location>
        <begin position="147"/>
        <end position="163"/>
    </location>
</feature>
<evidence type="ECO:0000256" key="1">
    <source>
        <dbReference type="ARBA" id="ARBA00004651"/>
    </source>
</evidence>
<feature type="transmembrane region" description="Helical" evidence="6">
    <location>
        <begin position="244"/>
        <end position="263"/>
    </location>
</feature>
<evidence type="ECO:0000256" key="6">
    <source>
        <dbReference type="SAM" id="Phobius"/>
    </source>
</evidence>
<feature type="transmembrane region" description="Helical" evidence="6">
    <location>
        <begin position="379"/>
        <end position="400"/>
    </location>
</feature>
<name>A0A0U5JQJ4_LIMRT</name>
<reference evidence="7" key="1">
    <citation type="submission" date="2015-10" db="EMBL/GenBank/DDBJ databases">
        <authorList>
            <person name="Gilbert D.G."/>
        </authorList>
    </citation>
    <scope>NUCLEOTIDE SEQUENCE</scope>
    <source>
        <strain evidence="7">3c6</strain>
    </source>
</reference>
<dbReference type="PANTHER" id="PTHR30250:SF11">
    <property type="entry name" value="O-ANTIGEN TRANSPORTER-RELATED"/>
    <property type="match status" value="1"/>
</dbReference>
<evidence type="ECO:0000256" key="3">
    <source>
        <dbReference type="ARBA" id="ARBA00022692"/>
    </source>
</evidence>
<keyword evidence="2" id="KW-1003">Cell membrane</keyword>
<feature type="transmembrane region" description="Helical" evidence="6">
    <location>
        <begin position="12"/>
        <end position="31"/>
    </location>
</feature>
<protein>
    <submittedName>
        <fullName evidence="7">Membrane protein involved in the export of O-antigen, teichoic acid lipoteichoic acids</fullName>
    </submittedName>
</protein>
<keyword evidence="3 6" id="KW-0812">Transmembrane</keyword>
<feature type="transmembrane region" description="Helical" evidence="6">
    <location>
        <begin position="324"/>
        <end position="345"/>
    </location>
</feature>
<accession>A0A0U5JQJ4</accession>
<evidence type="ECO:0000256" key="2">
    <source>
        <dbReference type="ARBA" id="ARBA00022475"/>
    </source>
</evidence>
<feature type="transmembrane region" description="Helical" evidence="6">
    <location>
        <begin position="90"/>
        <end position="109"/>
    </location>
</feature>
<dbReference type="Pfam" id="PF01943">
    <property type="entry name" value="Polysacc_synt"/>
    <property type="match status" value="1"/>
</dbReference>
<evidence type="ECO:0000256" key="4">
    <source>
        <dbReference type="ARBA" id="ARBA00022989"/>
    </source>
</evidence>
<keyword evidence="4 6" id="KW-1133">Transmembrane helix</keyword>
<keyword evidence="5 6" id="KW-0472">Membrane</keyword>
<dbReference type="AlphaFoldDB" id="A0A0U5JQJ4"/>
<feature type="transmembrane region" description="Helical" evidence="6">
    <location>
        <begin position="169"/>
        <end position="188"/>
    </location>
</feature>
<evidence type="ECO:0000256" key="5">
    <source>
        <dbReference type="ARBA" id="ARBA00023136"/>
    </source>
</evidence>
<dbReference type="GO" id="GO:0005886">
    <property type="term" value="C:plasma membrane"/>
    <property type="evidence" value="ECO:0007669"/>
    <property type="project" value="UniProtKB-SubCell"/>
</dbReference>
<feature type="transmembrane region" description="Helical" evidence="6">
    <location>
        <begin position="115"/>
        <end position="135"/>
    </location>
</feature>
<feature type="transmembrane region" description="Helical" evidence="6">
    <location>
        <begin position="51"/>
        <end position="70"/>
    </location>
</feature>
<feature type="transmembrane region" description="Helical" evidence="6">
    <location>
        <begin position="214"/>
        <end position="238"/>
    </location>
</feature>
<dbReference type="InterPro" id="IPR002797">
    <property type="entry name" value="Polysacc_synth"/>
</dbReference>
<feature type="transmembrane region" description="Helical" evidence="6">
    <location>
        <begin position="283"/>
        <end position="309"/>
    </location>
</feature>
<proteinExistence type="predicted"/>
<gene>
    <name evidence="7" type="ORF">LRLP16767_LR3C6_00015</name>
</gene>
<comment type="subcellular location">
    <subcellularLocation>
        <location evidence="1">Cell membrane</location>
        <topology evidence="1">Multi-pass membrane protein</topology>
    </subcellularLocation>
</comment>
<feature type="transmembrane region" description="Helical" evidence="6">
    <location>
        <begin position="352"/>
        <end position="373"/>
    </location>
</feature>
<dbReference type="EMBL" id="LN887307">
    <property type="protein sequence ID" value="CUR38063.1"/>
    <property type="molecule type" value="Genomic_DNA"/>
</dbReference>
<sequence>MKKGKVVQNTIMLYIMNIAQLVLPLITLPYLTRVLSVSNYGVVNYVKSIMFYMQIIVEFGFLLSATKDIVKAKNNKEIGWIVGNVTIAKLILSCFSFVALLLFSIFIPILRDNLLFTFLSFIPVFLTIFLFDYLFRGIEEMQVITTRYLIMKSISTVLTFFVVKGDSTMLYIPILDTLGSLVAVFFVIKEFKKYNIHISWGKFSDIWQTLNSSFLYFVSSMASTAFGAFNTLLVGILLSPRDVAFWSLVMQMIGAVQALYTPINNGIYPEMVRSKDFRMIEKVMLIFMPIVTLGCLFTYFFAPLILIIIGGKKYLAMTFLVRDIIPLLFISFPSMLFGWPVLGAIEKIKETTFTTVLTSIVQILGLFGLILIHKFSLTSIALLRDFTEAILLLSRLYFCYKFRYCFINKRRKSND</sequence>
<evidence type="ECO:0000313" key="7">
    <source>
        <dbReference type="EMBL" id="CUR38063.1"/>
    </source>
</evidence>
<dbReference type="InterPro" id="IPR050833">
    <property type="entry name" value="Poly_Biosynth_Transport"/>
</dbReference>